<dbReference type="KEGG" id="dgr:6559063"/>
<dbReference type="Proteomes" id="UP000001070">
    <property type="component" value="Unassembled WGS sequence"/>
</dbReference>
<sequence>MKQFAFFGVFFLLLAVAMATTMPEMPTMPMPGKNFGRMIKSGLLKQSAGQQGPPQGQPPRPPPGHNQAE</sequence>
<feature type="compositionally biased region" description="Pro residues" evidence="1">
    <location>
        <begin position="55"/>
        <end position="69"/>
    </location>
</feature>
<evidence type="ECO:0000313" key="4">
    <source>
        <dbReference type="Proteomes" id="UP000001070"/>
    </source>
</evidence>
<dbReference type="HOGENOM" id="CLU_2760548_0_0_1"/>
<gene>
    <name evidence="3" type="primary">Dgri\GH21546</name>
    <name evidence="3" type="ORF">Dgri_GH21546</name>
</gene>
<evidence type="ECO:0000313" key="3">
    <source>
        <dbReference type="EMBL" id="EDW01633.1"/>
    </source>
</evidence>
<accession>B4J4F1</accession>
<keyword evidence="4" id="KW-1185">Reference proteome</keyword>
<keyword evidence="2" id="KW-0732">Signal</keyword>
<protein>
    <submittedName>
        <fullName evidence="3">GH21546</fullName>
    </submittedName>
</protein>
<dbReference type="EMBL" id="CH916367">
    <property type="protein sequence ID" value="EDW01633.1"/>
    <property type="molecule type" value="Genomic_DNA"/>
</dbReference>
<dbReference type="InParanoid" id="B4J4F1"/>
<reference evidence="3 4" key="1">
    <citation type="journal article" date="2007" name="Nature">
        <title>Evolution of genes and genomes on the Drosophila phylogeny.</title>
        <authorList>
            <consortium name="Drosophila 12 Genomes Consortium"/>
            <person name="Clark A.G."/>
            <person name="Eisen M.B."/>
            <person name="Smith D.R."/>
            <person name="Bergman C.M."/>
            <person name="Oliver B."/>
            <person name="Markow T.A."/>
            <person name="Kaufman T.C."/>
            <person name="Kellis M."/>
            <person name="Gelbart W."/>
            <person name="Iyer V.N."/>
            <person name="Pollard D.A."/>
            <person name="Sackton T.B."/>
            <person name="Larracuente A.M."/>
            <person name="Singh N.D."/>
            <person name="Abad J.P."/>
            <person name="Abt D.N."/>
            <person name="Adryan B."/>
            <person name="Aguade M."/>
            <person name="Akashi H."/>
            <person name="Anderson W.W."/>
            <person name="Aquadro C.F."/>
            <person name="Ardell D.H."/>
            <person name="Arguello R."/>
            <person name="Artieri C.G."/>
            <person name="Barbash D.A."/>
            <person name="Barker D."/>
            <person name="Barsanti P."/>
            <person name="Batterham P."/>
            <person name="Batzoglou S."/>
            <person name="Begun D."/>
            <person name="Bhutkar A."/>
            <person name="Blanco E."/>
            <person name="Bosak S.A."/>
            <person name="Bradley R.K."/>
            <person name="Brand A.D."/>
            <person name="Brent M.R."/>
            <person name="Brooks A.N."/>
            <person name="Brown R.H."/>
            <person name="Butlin R.K."/>
            <person name="Caggese C."/>
            <person name="Calvi B.R."/>
            <person name="Bernardo de Carvalho A."/>
            <person name="Caspi A."/>
            <person name="Castrezana S."/>
            <person name="Celniker S.E."/>
            <person name="Chang J.L."/>
            <person name="Chapple C."/>
            <person name="Chatterji S."/>
            <person name="Chinwalla A."/>
            <person name="Civetta A."/>
            <person name="Clifton S.W."/>
            <person name="Comeron J.M."/>
            <person name="Costello J.C."/>
            <person name="Coyne J.A."/>
            <person name="Daub J."/>
            <person name="David R.G."/>
            <person name="Delcher A.L."/>
            <person name="Delehaunty K."/>
            <person name="Do C.B."/>
            <person name="Ebling H."/>
            <person name="Edwards K."/>
            <person name="Eickbush T."/>
            <person name="Evans J.D."/>
            <person name="Filipski A."/>
            <person name="Findeiss S."/>
            <person name="Freyhult E."/>
            <person name="Fulton L."/>
            <person name="Fulton R."/>
            <person name="Garcia A.C."/>
            <person name="Gardiner A."/>
            <person name="Garfield D.A."/>
            <person name="Garvin B.E."/>
            <person name="Gibson G."/>
            <person name="Gilbert D."/>
            <person name="Gnerre S."/>
            <person name="Godfrey J."/>
            <person name="Good R."/>
            <person name="Gotea V."/>
            <person name="Gravely B."/>
            <person name="Greenberg A.J."/>
            <person name="Griffiths-Jones S."/>
            <person name="Gross S."/>
            <person name="Guigo R."/>
            <person name="Gustafson E.A."/>
            <person name="Haerty W."/>
            <person name="Hahn M.W."/>
            <person name="Halligan D.L."/>
            <person name="Halpern A.L."/>
            <person name="Halter G.M."/>
            <person name="Han M.V."/>
            <person name="Heger A."/>
            <person name="Hillier L."/>
            <person name="Hinrichs A.S."/>
            <person name="Holmes I."/>
            <person name="Hoskins R.A."/>
            <person name="Hubisz M.J."/>
            <person name="Hultmark D."/>
            <person name="Huntley M.A."/>
            <person name="Jaffe D.B."/>
            <person name="Jagadeeshan S."/>
            <person name="Jeck W.R."/>
            <person name="Johnson J."/>
            <person name="Jones C.D."/>
            <person name="Jordan W.C."/>
            <person name="Karpen G.H."/>
            <person name="Kataoka E."/>
            <person name="Keightley P.D."/>
            <person name="Kheradpour P."/>
            <person name="Kirkness E.F."/>
            <person name="Koerich L.B."/>
            <person name="Kristiansen K."/>
            <person name="Kudrna D."/>
            <person name="Kulathinal R.J."/>
            <person name="Kumar S."/>
            <person name="Kwok R."/>
            <person name="Lander E."/>
            <person name="Langley C.H."/>
            <person name="Lapoint R."/>
            <person name="Lazzaro B.P."/>
            <person name="Lee S.J."/>
            <person name="Levesque L."/>
            <person name="Li R."/>
            <person name="Lin C.F."/>
            <person name="Lin M.F."/>
            <person name="Lindblad-Toh K."/>
            <person name="Llopart A."/>
            <person name="Long M."/>
            <person name="Low L."/>
            <person name="Lozovsky E."/>
            <person name="Lu J."/>
            <person name="Luo M."/>
            <person name="Machado C.A."/>
            <person name="Makalowski W."/>
            <person name="Marzo M."/>
            <person name="Matsuda M."/>
            <person name="Matzkin L."/>
            <person name="McAllister B."/>
            <person name="McBride C.S."/>
            <person name="McKernan B."/>
            <person name="McKernan K."/>
            <person name="Mendez-Lago M."/>
            <person name="Minx P."/>
            <person name="Mollenhauer M.U."/>
            <person name="Montooth K."/>
            <person name="Mount S.M."/>
            <person name="Mu X."/>
            <person name="Myers E."/>
            <person name="Negre B."/>
            <person name="Newfeld S."/>
            <person name="Nielsen R."/>
            <person name="Noor M.A."/>
            <person name="O'Grady P."/>
            <person name="Pachter L."/>
            <person name="Papaceit M."/>
            <person name="Parisi M.J."/>
            <person name="Parisi M."/>
            <person name="Parts L."/>
            <person name="Pedersen J.S."/>
            <person name="Pesole G."/>
            <person name="Phillippy A.M."/>
            <person name="Ponting C.P."/>
            <person name="Pop M."/>
            <person name="Porcelli D."/>
            <person name="Powell J.R."/>
            <person name="Prohaska S."/>
            <person name="Pruitt K."/>
            <person name="Puig M."/>
            <person name="Quesneville H."/>
            <person name="Ram K.R."/>
            <person name="Rand D."/>
            <person name="Rasmussen M.D."/>
            <person name="Reed L.K."/>
            <person name="Reenan R."/>
            <person name="Reily A."/>
            <person name="Remington K.A."/>
            <person name="Rieger T.T."/>
            <person name="Ritchie M.G."/>
            <person name="Robin C."/>
            <person name="Rogers Y.H."/>
            <person name="Rohde C."/>
            <person name="Rozas J."/>
            <person name="Rubenfield M.J."/>
            <person name="Ruiz A."/>
            <person name="Russo S."/>
            <person name="Salzberg S.L."/>
            <person name="Sanchez-Gracia A."/>
            <person name="Saranga D.J."/>
            <person name="Sato H."/>
            <person name="Schaeffer S.W."/>
            <person name="Schatz M.C."/>
            <person name="Schlenke T."/>
            <person name="Schwartz R."/>
            <person name="Segarra C."/>
            <person name="Singh R.S."/>
            <person name="Sirot L."/>
            <person name="Sirota M."/>
            <person name="Sisneros N.B."/>
            <person name="Smith C.D."/>
            <person name="Smith T.F."/>
            <person name="Spieth J."/>
            <person name="Stage D.E."/>
            <person name="Stark A."/>
            <person name="Stephan W."/>
            <person name="Strausberg R.L."/>
            <person name="Strempel S."/>
            <person name="Sturgill D."/>
            <person name="Sutton G."/>
            <person name="Sutton G.G."/>
            <person name="Tao W."/>
            <person name="Teichmann S."/>
            <person name="Tobari Y.N."/>
            <person name="Tomimura Y."/>
            <person name="Tsolas J.M."/>
            <person name="Valente V.L."/>
            <person name="Venter E."/>
            <person name="Venter J.C."/>
            <person name="Vicario S."/>
            <person name="Vieira F.G."/>
            <person name="Vilella A.J."/>
            <person name="Villasante A."/>
            <person name="Walenz B."/>
            <person name="Wang J."/>
            <person name="Wasserman M."/>
            <person name="Watts T."/>
            <person name="Wilson D."/>
            <person name="Wilson R.K."/>
            <person name="Wing R.A."/>
            <person name="Wolfner M.F."/>
            <person name="Wong A."/>
            <person name="Wong G.K."/>
            <person name="Wu C.I."/>
            <person name="Wu G."/>
            <person name="Yamamoto D."/>
            <person name="Yang H.P."/>
            <person name="Yang S.P."/>
            <person name="Yorke J.A."/>
            <person name="Yoshida K."/>
            <person name="Zdobnov E."/>
            <person name="Zhang P."/>
            <person name="Zhang Y."/>
            <person name="Zimin A.V."/>
            <person name="Baldwin J."/>
            <person name="Abdouelleil A."/>
            <person name="Abdulkadir J."/>
            <person name="Abebe A."/>
            <person name="Abera B."/>
            <person name="Abreu J."/>
            <person name="Acer S.C."/>
            <person name="Aftuck L."/>
            <person name="Alexander A."/>
            <person name="An P."/>
            <person name="Anderson E."/>
            <person name="Anderson S."/>
            <person name="Arachi H."/>
            <person name="Azer M."/>
            <person name="Bachantsang P."/>
            <person name="Barry A."/>
            <person name="Bayul T."/>
            <person name="Berlin A."/>
            <person name="Bessette D."/>
            <person name="Bloom T."/>
            <person name="Blye J."/>
            <person name="Boguslavskiy L."/>
            <person name="Bonnet C."/>
            <person name="Boukhgalter B."/>
            <person name="Bourzgui I."/>
            <person name="Brown A."/>
            <person name="Cahill P."/>
            <person name="Channer S."/>
            <person name="Cheshatsang Y."/>
            <person name="Chuda L."/>
            <person name="Citroen M."/>
            <person name="Collymore A."/>
            <person name="Cooke P."/>
            <person name="Costello M."/>
            <person name="D'Aco K."/>
            <person name="Daza R."/>
            <person name="De Haan G."/>
            <person name="DeGray S."/>
            <person name="DeMaso C."/>
            <person name="Dhargay N."/>
            <person name="Dooley K."/>
            <person name="Dooley E."/>
            <person name="Doricent M."/>
            <person name="Dorje P."/>
            <person name="Dorjee K."/>
            <person name="Dupes A."/>
            <person name="Elong R."/>
            <person name="Falk J."/>
            <person name="Farina A."/>
            <person name="Faro S."/>
            <person name="Ferguson D."/>
            <person name="Fisher S."/>
            <person name="Foley C.D."/>
            <person name="Franke A."/>
            <person name="Friedrich D."/>
            <person name="Gadbois L."/>
            <person name="Gearin G."/>
            <person name="Gearin C.R."/>
            <person name="Giannoukos G."/>
            <person name="Goode T."/>
            <person name="Graham J."/>
            <person name="Grandbois E."/>
            <person name="Grewal S."/>
            <person name="Gyaltsen K."/>
            <person name="Hafez N."/>
            <person name="Hagos B."/>
            <person name="Hall J."/>
            <person name="Henson C."/>
            <person name="Hollinger A."/>
            <person name="Honan T."/>
            <person name="Huard M.D."/>
            <person name="Hughes L."/>
            <person name="Hurhula B."/>
            <person name="Husby M.E."/>
            <person name="Kamat A."/>
            <person name="Kanga B."/>
            <person name="Kashin S."/>
            <person name="Khazanovich D."/>
            <person name="Kisner P."/>
            <person name="Lance K."/>
            <person name="Lara M."/>
            <person name="Lee W."/>
            <person name="Lennon N."/>
            <person name="Letendre F."/>
            <person name="LeVine R."/>
            <person name="Lipovsky A."/>
            <person name="Liu X."/>
            <person name="Liu J."/>
            <person name="Liu S."/>
            <person name="Lokyitsang T."/>
            <person name="Lokyitsang Y."/>
            <person name="Lubonja R."/>
            <person name="Lui A."/>
            <person name="MacDonald P."/>
            <person name="Magnisalis V."/>
            <person name="Maru K."/>
            <person name="Matthews C."/>
            <person name="McCusker W."/>
            <person name="McDonough S."/>
            <person name="Mehta T."/>
            <person name="Meldrim J."/>
            <person name="Meneus L."/>
            <person name="Mihai O."/>
            <person name="Mihalev A."/>
            <person name="Mihova T."/>
            <person name="Mittelman R."/>
            <person name="Mlenga V."/>
            <person name="Montmayeur A."/>
            <person name="Mulrain L."/>
            <person name="Navidi A."/>
            <person name="Naylor J."/>
            <person name="Negash T."/>
            <person name="Nguyen T."/>
            <person name="Nguyen N."/>
            <person name="Nicol R."/>
            <person name="Norbu C."/>
            <person name="Norbu N."/>
            <person name="Novod N."/>
            <person name="O'Neill B."/>
            <person name="Osman S."/>
            <person name="Markiewicz E."/>
            <person name="Oyono O.L."/>
            <person name="Patti C."/>
            <person name="Phunkhang P."/>
            <person name="Pierre F."/>
            <person name="Priest M."/>
            <person name="Raghuraman S."/>
            <person name="Rege F."/>
            <person name="Reyes R."/>
            <person name="Rise C."/>
            <person name="Rogov P."/>
            <person name="Ross K."/>
            <person name="Ryan E."/>
            <person name="Settipalli S."/>
            <person name="Shea T."/>
            <person name="Sherpa N."/>
            <person name="Shi L."/>
            <person name="Shih D."/>
            <person name="Sparrow T."/>
            <person name="Spaulding J."/>
            <person name="Stalker J."/>
            <person name="Stange-Thomann N."/>
            <person name="Stavropoulos S."/>
            <person name="Stone C."/>
            <person name="Strader C."/>
            <person name="Tesfaye S."/>
            <person name="Thomson T."/>
            <person name="Thoulutsang Y."/>
            <person name="Thoulutsang D."/>
            <person name="Topham K."/>
            <person name="Topping I."/>
            <person name="Tsamla T."/>
            <person name="Vassiliev H."/>
            <person name="Vo A."/>
            <person name="Wangchuk T."/>
            <person name="Wangdi T."/>
            <person name="Weiand M."/>
            <person name="Wilkinson J."/>
            <person name="Wilson A."/>
            <person name="Yadav S."/>
            <person name="Young G."/>
            <person name="Yu Q."/>
            <person name="Zembek L."/>
            <person name="Zhong D."/>
            <person name="Zimmer A."/>
            <person name="Zwirko Z."/>
            <person name="Jaffe D.B."/>
            <person name="Alvarez P."/>
            <person name="Brockman W."/>
            <person name="Butler J."/>
            <person name="Chin C."/>
            <person name="Gnerre S."/>
            <person name="Grabherr M."/>
            <person name="Kleber M."/>
            <person name="Mauceli E."/>
            <person name="MacCallum I."/>
        </authorList>
    </citation>
    <scope>NUCLEOTIDE SEQUENCE [LARGE SCALE GENOMIC DNA]</scope>
    <source>
        <strain evidence="4">Tucson 15287-2541.00</strain>
    </source>
</reference>
<feature type="region of interest" description="Disordered" evidence="1">
    <location>
        <begin position="28"/>
        <end position="69"/>
    </location>
</feature>
<evidence type="ECO:0000256" key="2">
    <source>
        <dbReference type="SAM" id="SignalP"/>
    </source>
</evidence>
<feature type="signal peptide" evidence="2">
    <location>
        <begin position="1"/>
        <end position="19"/>
    </location>
</feature>
<organism evidence="4">
    <name type="scientific">Drosophila grimshawi</name>
    <name type="common">Hawaiian fruit fly</name>
    <name type="synonym">Idiomyia grimshawi</name>
    <dbReference type="NCBI Taxonomy" id="7222"/>
    <lineage>
        <taxon>Eukaryota</taxon>
        <taxon>Metazoa</taxon>
        <taxon>Ecdysozoa</taxon>
        <taxon>Arthropoda</taxon>
        <taxon>Hexapoda</taxon>
        <taxon>Insecta</taxon>
        <taxon>Pterygota</taxon>
        <taxon>Neoptera</taxon>
        <taxon>Endopterygota</taxon>
        <taxon>Diptera</taxon>
        <taxon>Brachycera</taxon>
        <taxon>Muscomorpha</taxon>
        <taxon>Ephydroidea</taxon>
        <taxon>Drosophilidae</taxon>
        <taxon>Drosophila</taxon>
        <taxon>Hawaiian Drosophila</taxon>
    </lineage>
</organism>
<dbReference type="AlphaFoldDB" id="B4J4F1"/>
<evidence type="ECO:0000256" key="1">
    <source>
        <dbReference type="SAM" id="MobiDB-lite"/>
    </source>
</evidence>
<dbReference type="OMA" id="NAGQHGQ"/>
<feature type="chain" id="PRO_5002808055" evidence="2">
    <location>
        <begin position="20"/>
        <end position="69"/>
    </location>
</feature>
<name>B4J4F1_DROGR</name>
<dbReference type="eggNOG" id="ENOG502TFIP">
    <property type="taxonomic scope" value="Eukaryota"/>
</dbReference>
<proteinExistence type="predicted"/>